<keyword evidence="1" id="KW-1133">Transmembrane helix</keyword>
<evidence type="ECO:0000256" key="1">
    <source>
        <dbReference type="SAM" id="Phobius"/>
    </source>
</evidence>
<organism evidence="2">
    <name type="scientific">Nucleocytoviricota sp</name>
    <dbReference type="NCBI Taxonomy" id="2809609"/>
    <lineage>
        <taxon>Viruses</taxon>
        <taxon>Varidnaviria</taxon>
        <taxon>Bamfordvirae</taxon>
        <taxon>Nucleocytoviricota</taxon>
    </lineage>
</organism>
<feature type="transmembrane region" description="Helical" evidence="1">
    <location>
        <begin position="7"/>
        <end position="25"/>
    </location>
</feature>
<sequence>MIFNKQINYMVIVTLISLFIIDTFSQLSNKCTNPSGTLLGSLVGFVLGAIYYTLIYHSGNKGLLYFEEFQSNNVICKRPRKQQFKCRVFKNGELVNSTVA</sequence>
<keyword evidence="1" id="KW-0812">Transmembrane</keyword>
<proteinExistence type="predicted"/>
<dbReference type="EMBL" id="OP765507">
    <property type="protein sequence ID" value="UZT28961.1"/>
    <property type="molecule type" value="Genomic_DNA"/>
</dbReference>
<evidence type="ECO:0000313" key="2">
    <source>
        <dbReference type="EMBL" id="UZT28961.1"/>
    </source>
</evidence>
<protein>
    <submittedName>
        <fullName evidence="2">Uncharacterized protein</fullName>
    </submittedName>
</protein>
<reference evidence="2" key="1">
    <citation type="submission" date="2022-10" db="EMBL/GenBank/DDBJ databases">
        <title>Genomics discovery of giant fungal viruses from subsurface oceanic crustal fluids.</title>
        <authorList>
            <person name="Bhattacharjee A.S."/>
            <person name="Schulz F."/>
            <person name="Woyke T."/>
            <person name="Orcutt B.N."/>
            <person name="Matinez Martinez J."/>
        </authorList>
    </citation>
    <scope>NUCLEOTIDE SEQUENCE</scope>
    <source>
        <strain evidence="2">VSAG1.JdFR</strain>
        <strain evidence="3">VSAG8.JdFR</strain>
    </source>
</reference>
<accession>A0A9E8G4L2</accession>
<dbReference type="EMBL" id="OP765584">
    <property type="protein sequence ID" value="UZT29105.1"/>
    <property type="molecule type" value="Genomic_DNA"/>
</dbReference>
<keyword evidence="1" id="KW-0472">Membrane</keyword>
<name>A0A9E8G4L2_9VIRU</name>
<feature type="transmembrane region" description="Helical" evidence="1">
    <location>
        <begin position="37"/>
        <end position="56"/>
    </location>
</feature>
<evidence type="ECO:0000313" key="3">
    <source>
        <dbReference type="EMBL" id="UZT29105.1"/>
    </source>
</evidence>